<feature type="domain" description="Phosphatidic acid phosphatase type 2/haloperoxidase" evidence="2">
    <location>
        <begin position="50"/>
        <end position="173"/>
    </location>
</feature>
<keyword evidence="1" id="KW-0472">Membrane</keyword>
<dbReference type="PANTHER" id="PTHR14969">
    <property type="entry name" value="SPHINGOSINE-1-PHOSPHATE PHOSPHOHYDROLASE"/>
    <property type="match status" value="1"/>
</dbReference>
<dbReference type="AlphaFoldDB" id="A0A1G5EGD2"/>
<feature type="transmembrane region" description="Helical" evidence="1">
    <location>
        <begin position="182"/>
        <end position="199"/>
    </location>
</feature>
<dbReference type="InterPro" id="IPR000326">
    <property type="entry name" value="PAP2/HPO"/>
</dbReference>
<dbReference type="SUPFAM" id="SSF48317">
    <property type="entry name" value="Acid phosphatase/Vanadium-dependent haloperoxidase"/>
    <property type="match status" value="1"/>
</dbReference>
<evidence type="ECO:0000313" key="4">
    <source>
        <dbReference type="Proteomes" id="UP000183047"/>
    </source>
</evidence>
<sequence>MSWEVQLMEWLQANIPGPLILLISQFSAFGEEFALVAVMGFVYWCHDKEFGRKIGLLVCSSLILFPMIKNIVFRIRPYMEHSSIKCLRPVEPDADLMDVDAQGYSFPSGHSANAATVYPGIVIFGKNKNRLKLVLSIILMLLVGFSRVVVGCHYPTDVLCGWTLGLAMVFVISFLYKKIKNLNVIFAMVAVIGTIGVFYCKTSDFFSAYGILFGLWLSIPFEKKFVNFESTRNPVSSILRLVGGAVVFFALDELLKIPFGKEFLNSGTMAAHLVRSGRYMLAIFVSLAVYPILFKFRIFSLEVPERREEVGDGIY</sequence>
<dbReference type="SMART" id="SM00014">
    <property type="entry name" value="acidPPc"/>
    <property type="match status" value="1"/>
</dbReference>
<feature type="transmembrane region" description="Helical" evidence="1">
    <location>
        <begin position="156"/>
        <end position="175"/>
    </location>
</feature>
<feature type="transmembrane region" description="Helical" evidence="1">
    <location>
        <begin position="279"/>
        <end position="298"/>
    </location>
</feature>
<dbReference type="RefSeq" id="WP_083334553.1">
    <property type="nucleotide sequence ID" value="NZ_FMUR01000011.1"/>
</dbReference>
<protein>
    <submittedName>
        <fullName evidence="3">Membrane-associated phospholipid phosphatase</fullName>
    </submittedName>
</protein>
<dbReference type="InterPro" id="IPR036938">
    <property type="entry name" value="PAP2/HPO_sf"/>
</dbReference>
<feature type="transmembrane region" description="Helical" evidence="1">
    <location>
        <begin position="50"/>
        <end position="68"/>
    </location>
</feature>
<evidence type="ECO:0000313" key="3">
    <source>
        <dbReference type="EMBL" id="SCY26049.1"/>
    </source>
</evidence>
<dbReference type="Gene3D" id="1.20.144.10">
    <property type="entry name" value="Phosphatidic acid phosphatase type 2/haloperoxidase"/>
    <property type="match status" value="1"/>
</dbReference>
<reference evidence="4" key="1">
    <citation type="submission" date="2016-10" db="EMBL/GenBank/DDBJ databases">
        <authorList>
            <person name="Varghese N."/>
            <person name="Submissions S."/>
        </authorList>
    </citation>
    <scope>NUCLEOTIDE SEQUENCE [LARGE SCALE GENOMIC DNA]</scope>
    <source>
        <strain evidence="4">XBD2006</strain>
    </source>
</reference>
<dbReference type="EMBL" id="FMUR01000011">
    <property type="protein sequence ID" value="SCY26049.1"/>
    <property type="molecule type" value="Genomic_DNA"/>
</dbReference>
<accession>A0A1G5EGD2</accession>
<dbReference type="PANTHER" id="PTHR14969:SF13">
    <property type="entry name" value="AT30094P"/>
    <property type="match status" value="1"/>
</dbReference>
<dbReference type="Pfam" id="PF01569">
    <property type="entry name" value="PAP2"/>
    <property type="match status" value="1"/>
</dbReference>
<organism evidence="3 4">
    <name type="scientific">Butyrivibrio hungatei</name>
    <dbReference type="NCBI Taxonomy" id="185008"/>
    <lineage>
        <taxon>Bacteria</taxon>
        <taxon>Bacillati</taxon>
        <taxon>Bacillota</taxon>
        <taxon>Clostridia</taxon>
        <taxon>Lachnospirales</taxon>
        <taxon>Lachnospiraceae</taxon>
        <taxon>Butyrivibrio</taxon>
    </lineage>
</organism>
<keyword evidence="1" id="KW-0812">Transmembrane</keyword>
<keyword evidence="1" id="KW-1133">Transmembrane helix</keyword>
<feature type="transmembrane region" description="Helical" evidence="1">
    <location>
        <begin position="205"/>
        <end position="226"/>
    </location>
</feature>
<dbReference type="OrthoDB" id="9789113at2"/>
<evidence type="ECO:0000259" key="2">
    <source>
        <dbReference type="SMART" id="SM00014"/>
    </source>
</evidence>
<keyword evidence="4" id="KW-1185">Reference proteome</keyword>
<proteinExistence type="predicted"/>
<gene>
    <name evidence="3" type="ORF">SAMN02910451_01919</name>
</gene>
<feature type="transmembrane region" description="Helical" evidence="1">
    <location>
        <begin position="133"/>
        <end position="150"/>
    </location>
</feature>
<evidence type="ECO:0000256" key="1">
    <source>
        <dbReference type="SAM" id="Phobius"/>
    </source>
</evidence>
<feature type="transmembrane region" description="Helical" evidence="1">
    <location>
        <begin position="20"/>
        <end position="44"/>
    </location>
</feature>
<dbReference type="Proteomes" id="UP000183047">
    <property type="component" value="Unassembled WGS sequence"/>
</dbReference>
<name>A0A1G5EGD2_9FIRM</name>